<evidence type="ECO:0000256" key="6">
    <source>
        <dbReference type="HAMAP-Rule" id="MF_01007"/>
    </source>
</evidence>
<sequence>MSDEHILDSHGHVPVLMQPVLSLLAAQPGEVMLDATLGRGGHAAAIVPQLGRGGHYIGLDLDAGNLAAAGDRLRPIAEEADVRLTLEHASFADAASVLRRCGVERVDGLLADLGFASTQMDDPSRGLTFSGAGPLDMRLNQDQPLTAATLVNTLSQHDLADLIYRYGEERLSRRIARKIVEARAESPIETTAALAELVRRAYGPQGRKSRIDPATRTFMALRIAVNGELEALDALLAALPGMLATGGRAVLISFHSLEDRRVKRAFAGWREAGEAELLTRKPVVADDAERDANPRSRSAKLRALRWQGVAGTG</sequence>
<keyword evidence="4 6" id="KW-0808">Transferase</keyword>
<feature type="binding site" evidence="6">
    <location>
        <begin position="40"/>
        <end position="42"/>
    </location>
    <ligand>
        <name>S-adenosyl-L-methionine</name>
        <dbReference type="ChEBI" id="CHEBI:59789"/>
    </ligand>
</feature>
<gene>
    <name evidence="6 7" type="primary">rsmH</name>
    <name evidence="7" type="ORF">ACERK3_08615</name>
</gene>
<dbReference type="SUPFAM" id="SSF53335">
    <property type="entry name" value="S-adenosyl-L-methionine-dependent methyltransferases"/>
    <property type="match status" value="1"/>
</dbReference>
<feature type="binding site" evidence="6">
    <location>
        <position position="112"/>
    </location>
    <ligand>
        <name>S-adenosyl-L-methionine</name>
        <dbReference type="ChEBI" id="CHEBI:59789"/>
    </ligand>
</feature>
<feature type="binding site" evidence="6">
    <location>
        <position position="91"/>
    </location>
    <ligand>
        <name>S-adenosyl-L-methionine</name>
        <dbReference type="ChEBI" id="CHEBI:59789"/>
    </ligand>
</feature>
<proteinExistence type="inferred from homology"/>
<keyword evidence="2 6" id="KW-0698">rRNA processing</keyword>
<dbReference type="Gene3D" id="1.10.150.170">
    <property type="entry name" value="Putative methyltransferase TM0872, insert domain"/>
    <property type="match status" value="1"/>
</dbReference>
<dbReference type="NCBIfam" id="TIGR00006">
    <property type="entry name" value="16S rRNA (cytosine(1402)-N(4))-methyltransferase RsmH"/>
    <property type="match status" value="1"/>
</dbReference>
<dbReference type="InterPro" id="IPR023397">
    <property type="entry name" value="SAM-dep_MeTrfase_MraW_recog"/>
</dbReference>
<dbReference type="GO" id="GO:0032259">
    <property type="term" value="P:methylation"/>
    <property type="evidence" value="ECO:0007669"/>
    <property type="project" value="UniProtKB-KW"/>
</dbReference>
<comment type="caution">
    <text evidence="7">The sequence shown here is derived from an EMBL/GenBank/DDBJ whole genome shotgun (WGS) entry which is preliminary data.</text>
</comment>
<evidence type="ECO:0000256" key="4">
    <source>
        <dbReference type="ARBA" id="ARBA00022679"/>
    </source>
</evidence>
<dbReference type="EC" id="2.1.1.199" evidence="6"/>
<dbReference type="InterPro" id="IPR029063">
    <property type="entry name" value="SAM-dependent_MTases_sf"/>
</dbReference>
<comment type="function">
    <text evidence="6">Specifically methylates the N4 position of cytidine in position 1402 (C1402) of 16S rRNA.</text>
</comment>
<evidence type="ECO:0000256" key="3">
    <source>
        <dbReference type="ARBA" id="ARBA00022603"/>
    </source>
</evidence>
<dbReference type="Pfam" id="PF01795">
    <property type="entry name" value="Methyltransf_5"/>
    <property type="match status" value="1"/>
</dbReference>
<dbReference type="Proteomes" id="UP001575105">
    <property type="component" value="Unassembled WGS sequence"/>
</dbReference>
<keyword evidence="8" id="KW-1185">Reference proteome</keyword>
<keyword evidence="3 6" id="KW-0489">Methyltransferase</keyword>
<comment type="subcellular location">
    <subcellularLocation>
        <location evidence="6">Cytoplasm</location>
    </subcellularLocation>
</comment>
<evidence type="ECO:0000313" key="8">
    <source>
        <dbReference type="Proteomes" id="UP001575105"/>
    </source>
</evidence>
<dbReference type="RefSeq" id="WP_425345279.1">
    <property type="nucleotide sequence ID" value="NZ_JBGUBD010000004.1"/>
</dbReference>
<evidence type="ECO:0000256" key="2">
    <source>
        <dbReference type="ARBA" id="ARBA00022552"/>
    </source>
</evidence>
<keyword evidence="6" id="KW-0963">Cytoplasm</keyword>
<dbReference type="PANTHER" id="PTHR11265:SF0">
    <property type="entry name" value="12S RRNA N4-METHYLCYTIDINE METHYLTRANSFERASE"/>
    <property type="match status" value="1"/>
</dbReference>
<dbReference type="EMBL" id="JBGUBD010000004">
    <property type="protein sequence ID" value="MFA9478357.1"/>
    <property type="molecule type" value="Genomic_DNA"/>
</dbReference>
<evidence type="ECO:0000256" key="5">
    <source>
        <dbReference type="ARBA" id="ARBA00022691"/>
    </source>
</evidence>
<accession>A0ABV4U4U5</accession>
<reference evidence="7 8" key="1">
    <citation type="submission" date="2024-08" db="EMBL/GenBank/DDBJ databases">
        <title>Whole-genome sequencing of halo(alkali)philic microorganisms from hypersaline lakes.</title>
        <authorList>
            <person name="Sorokin D.Y."/>
            <person name="Merkel A.Y."/>
            <person name="Messina E."/>
            <person name="Yakimov M."/>
        </authorList>
    </citation>
    <scope>NUCLEOTIDE SEQUENCE [LARGE SCALE GENOMIC DNA]</scope>
    <source>
        <strain evidence="7 8">AB-hyl4</strain>
    </source>
</reference>
<name>A0ABV4U4U5_9BACT</name>
<comment type="catalytic activity">
    <reaction evidence="6">
        <text>cytidine(1402) in 16S rRNA + S-adenosyl-L-methionine = N(4)-methylcytidine(1402) in 16S rRNA + S-adenosyl-L-homocysteine + H(+)</text>
        <dbReference type="Rhea" id="RHEA:42928"/>
        <dbReference type="Rhea" id="RHEA-COMP:10286"/>
        <dbReference type="Rhea" id="RHEA-COMP:10287"/>
        <dbReference type="ChEBI" id="CHEBI:15378"/>
        <dbReference type="ChEBI" id="CHEBI:57856"/>
        <dbReference type="ChEBI" id="CHEBI:59789"/>
        <dbReference type="ChEBI" id="CHEBI:74506"/>
        <dbReference type="ChEBI" id="CHEBI:82748"/>
        <dbReference type="EC" id="2.1.1.199"/>
    </reaction>
</comment>
<evidence type="ECO:0000313" key="7">
    <source>
        <dbReference type="EMBL" id="MFA9478357.1"/>
    </source>
</evidence>
<organism evidence="7 8">
    <name type="scientific">Natronomicrosphaera hydrolytica</name>
    <dbReference type="NCBI Taxonomy" id="3242702"/>
    <lineage>
        <taxon>Bacteria</taxon>
        <taxon>Pseudomonadati</taxon>
        <taxon>Planctomycetota</taxon>
        <taxon>Phycisphaerae</taxon>
        <taxon>Phycisphaerales</taxon>
        <taxon>Phycisphaeraceae</taxon>
        <taxon>Natronomicrosphaera</taxon>
    </lineage>
</organism>
<dbReference type="PANTHER" id="PTHR11265">
    <property type="entry name" value="S-ADENOSYL-METHYLTRANSFERASE MRAW"/>
    <property type="match status" value="1"/>
</dbReference>
<keyword evidence="5 6" id="KW-0949">S-adenosyl-L-methionine</keyword>
<dbReference type="HAMAP" id="MF_01007">
    <property type="entry name" value="16SrRNA_methyltr_H"/>
    <property type="match status" value="1"/>
</dbReference>
<feature type="binding site" evidence="6">
    <location>
        <position position="60"/>
    </location>
    <ligand>
        <name>S-adenosyl-L-methionine</name>
        <dbReference type="ChEBI" id="CHEBI:59789"/>
    </ligand>
</feature>
<dbReference type="Gene3D" id="3.40.50.150">
    <property type="entry name" value="Vaccinia Virus protein VP39"/>
    <property type="match status" value="1"/>
</dbReference>
<comment type="similarity">
    <text evidence="1 6">Belongs to the methyltransferase superfamily. RsmH family.</text>
</comment>
<dbReference type="PIRSF" id="PIRSF004486">
    <property type="entry name" value="MraW"/>
    <property type="match status" value="1"/>
</dbReference>
<feature type="binding site" evidence="6">
    <location>
        <position position="119"/>
    </location>
    <ligand>
        <name>S-adenosyl-L-methionine</name>
        <dbReference type="ChEBI" id="CHEBI:59789"/>
    </ligand>
</feature>
<dbReference type="InterPro" id="IPR002903">
    <property type="entry name" value="RsmH"/>
</dbReference>
<dbReference type="GO" id="GO:0008168">
    <property type="term" value="F:methyltransferase activity"/>
    <property type="evidence" value="ECO:0007669"/>
    <property type="project" value="UniProtKB-KW"/>
</dbReference>
<dbReference type="SUPFAM" id="SSF81799">
    <property type="entry name" value="Putative methyltransferase TM0872, insert domain"/>
    <property type="match status" value="1"/>
</dbReference>
<evidence type="ECO:0000256" key="1">
    <source>
        <dbReference type="ARBA" id="ARBA00010396"/>
    </source>
</evidence>
<protein>
    <recommendedName>
        <fullName evidence="6">Ribosomal RNA small subunit methyltransferase H</fullName>
        <ecNumber evidence="6">2.1.1.199</ecNumber>
    </recommendedName>
    <alternativeName>
        <fullName evidence="6">16S rRNA m(4)C1402 methyltransferase</fullName>
    </alternativeName>
    <alternativeName>
        <fullName evidence="6">rRNA (cytosine-N(4)-)-methyltransferase RsmH</fullName>
    </alternativeName>
</protein>